<organism evidence="1">
    <name type="scientific">viral metagenome</name>
    <dbReference type="NCBI Taxonomy" id="1070528"/>
    <lineage>
        <taxon>unclassified sequences</taxon>
        <taxon>metagenomes</taxon>
        <taxon>organismal metagenomes</taxon>
    </lineage>
</organism>
<protein>
    <recommendedName>
        <fullName evidence="2">Glycosyltransferase 2-like domain-containing protein</fullName>
    </recommendedName>
</protein>
<reference evidence="1" key="1">
    <citation type="journal article" date="2020" name="Nature">
        <title>Giant virus diversity and host interactions through global metagenomics.</title>
        <authorList>
            <person name="Schulz F."/>
            <person name="Roux S."/>
            <person name="Paez-Espino D."/>
            <person name="Jungbluth S."/>
            <person name="Walsh D.A."/>
            <person name="Denef V.J."/>
            <person name="McMahon K.D."/>
            <person name="Konstantinidis K.T."/>
            <person name="Eloe-Fadrosh E.A."/>
            <person name="Kyrpides N.C."/>
            <person name="Woyke T."/>
        </authorList>
    </citation>
    <scope>NUCLEOTIDE SEQUENCE</scope>
    <source>
        <strain evidence="1">GVMAG-M-3300023174-102</strain>
    </source>
</reference>
<evidence type="ECO:0008006" key="2">
    <source>
        <dbReference type="Google" id="ProtNLM"/>
    </source>
</evidence>
<dbReference type="EMBL" id="MN739512">
    <property type="protein sequence ID" value="QHT09509.1"/>
    <property type="molecule type" value="Genomic_DNA"/>
</dbReference>
<accession>A0A6C0D0T0</accession>
<sequence length="136" mass="16212">MNIICFLTVHPSTLFYNFCKRLKNEKYDVYICIDDNNYNIPNCDDGNINILKLENKLCEDAGFKNTVTYCKNRACSRDKALYYFCKNDIDFQYIWFIEEDVFIPRIYTLINIDNKYDTGDLLSPTNKVWYNKNDSN</sequence>
<name>A0A6C0D0T0_9ZZZZ</name>
<evidence type="ECO:0000313" key="1">
    <source>
        <dbReference type="EMBL" id="QHT09509.1"/>
    </source>
</evidence>
<proteinExistence type="predicted"/>
<dbReference type="AlphaFoldDB" id="A0A6C0D0T0"/>